<keyword evidence="4" id="KW-1185">Reference proteome</keyword>
<dbReference type="EMBL" id="CYKH01000077">
    <property type="protein sequence ID" value="CUE69413.1"/>
    <property type="molecule type" value="Genomic_DNA"/>
</dbReference>
<dbReference type="AlphaFoldDB" id="A0A0S4IRJ0"/>
<gene>
    <name evidence="3" type="ORF">BSAL_52015</name>
</gene>
<name>A0A0S4IRJ0_BODSA</name>
<dbReference type="PROSITE" id="PS50206">
    <property type="entry name" value="RHODANESE_3"/>
    <property type="match status" value="1"/>
</dbReference>
<evidence type="ECO:0000259" key="2">
    <source>
        <dbReference type="PROSITE" id="PS50206"/>
    </source>
</evidence>
<evidence type="ECO:0000313" key="3">
    <source>
        <dbReference type="EMBL" id="CUE69413.1"/>
    </source>
</evidence>
<dbReference type="Proteomes" id="UP000051952">
    <property type="component" value="Unassembled WGS sequence"/>
</dbReference>
<protein>
    <submittedName>
        <fullName evidence="3">Rhodanese-like protein, putative</fullName>
    </submittedName>
</protein>
<evidence type="ECO:0000313" key="4">
    <source>
        <dbReference type="Proteomes" id="UP000051952"/>
    </source>
</evidence>
<feature type="domain" description="Rhodanese" evidence="2">
    <location>
        <begin position="45"/>
        <end position="128"/>
    </location>
</feature>
<dbReference type="OrthoDB" id="566238at2759"/>
<dbReference type="SUPFAM" id="SSF52821">
    <property type="entry name" value="Rhodanese/Cell cycle control phosphatase"/>
    <property type="match status" value="1"/>
</dbReference>
<dbReference type="PANTHER" id="PTHR44086:SF10">
    <property type="entry name" value="THIOSULFATE SULFURTRANSFERASE_RHODANESE-LIKE DOMAIN-CONTAINING PROTEIN 3"/>
    <property type="match status" value="1"/>
</dbReference>
<accession>A0A0S4IRJ0</accession>
<dbReference type="GO" id="GO:0005739">
    <property type="term" value="C:mitochondrion"/>
    <property type="evidence" value="ECO:0007669"/>
    <property type="project" value="TreeGrafter"/>
</dbReference>
<feature type="region of interest" description="Disordered" evidence="1">
    <location>
        <begin position="25"/>
        <end position="44"/>
    </location>
</feature>
<dbReference type="GO" id="GO:0004792">
    <property type="term" value="F:thiosulfate-cyanide sulfurtransferase activity"/>
    <property type="evidence" value="ECO:0007669"/>
    <property type="project" value="TreeGrafter"/>
</dbReference>
<dbReference type="InterPro" id="IPR001763">
    <property type="entry name" value="Rhodanese-like_dom"/>
</dbReference>
<reference evidence="4" key="1">
    <citation type="submission" date="2015-09" db="EMBL/GenBank/DDBJ databases">
        <authorList>
            <consortium name="Pathogen Informatics"/>
        </authorList>
    </citation>
    <scope>NUCLEOTIDE SEQUENCE [LARGE SCALE GENOMIC DNA]</scope>
    <source>
        <strain evidence="4">Lake Konstanz</strain>
    </source>
</reference>
<dbReference type="VEuPathDB" id="TriTrypDB:BSAL_52015"/>
<proteinExistence type="predicted"/>
<evidence type="ECO:0000256" key="1">
    <source>
        <dbReference type="SAM" id="MobiDB-lite"/>
    </source>
</evidence>
<feature type="compositionally biased region" description="Low complexity" evidence="1">
    <location>
        <begin position="29"/>
        <end position="44"/>
    </location>
</feature>
<organism evidence="3 4">
    <name type="scientific">Bodo saltans</name>
    <name type="common">Flagellated protozoan</name>
    <dbReference type="NCBI Taxonomy" id="75058"/>
    <lineage>
        <taxon>Eukaryota</taxon>
        <taxon>Discoba</taxon>
        <taxon>Euglenozoa</taxon>
        <taxon>Kinetoplastea</taxon>
        <taxon>Metakinetoplastina</taxon>
        <taxon>Eubodonida</taxon>
        <taxon>Bodonidae</taxon>
        <taxon>Bodo</taxon>
    </lineage>
</organism>
<sequence>MIRASLFRRVHFVTYPQVKALVEAKTGATNSSESSTTTSSTTNSPIHRTYLIDVRTPEETHRYGMIPTAINIPVNVVQEVLGNDISPEEFEETYGIPKPRQADHSKLVVVLQSGPRLRRARASNLLSSSVLCSDIRKSNFRG</sequence>
<dbReference type="PANTHER" id="PTHR44086">
    <property type="entry name" value="THIOSULFATE SULFURTRANSFERASE RDL2, MITOCHONDRIAL-RELATED"/>
    <property type="match status" value="1"/>
</dbReference>
<dbReference type="Pfam" id="PF00581">
    <property type="entry name" value="Rhodanese"/>
    <property type="match status" value="1"/>
</dbReference>
<dbReference type="Gene3D" id="3.40.250.10">
    <property type="entry name" value="Rhodanese-like domain"/>
    <property type="match status" value="1"/>
</dbReference>
<dbReference type="InterPro" id="IPR036873">
    <property type="entry name" value="Rhodanese-like_dom_sf"/>
</dbReference>